<feature type="compositionally biased region" description="Polar residues" evidence="1">
    <location>
        <begin position="20"/>
        <end position="34"/>
    </location>
</feature>
<gene>
    <name evidence="2" type="ORF">Anapl_05864</name>
</gene>
<proteinExistence type="predicted"/>
<keyword evidence="3" id="KW-1185">Reference proteome</keyword>
<organism evidence="2 3">
    <name type="scientific">Anas platyrhynchos</name>
    <name type="common">Mallard</name>
    <name type="synonym">Anas boschas</name>
    <dbReference type="NCBI Taxonomy" id="8839"/>
    <lineage>
        <taxon>Eukaryota</taxon>
        <taxon>Metazoa</taxon>
        <taxon>Chordata</taxon>
        <taxon>Craniata</taxon>
        <taxon>Vertebrata</taxon>
        <taxon>Euteleostomi</taxon>
        <taxon>Archelosauria</taxon>
        <taxon>Archosauria</taxon>
        <taxon>Dinosauria</taxon>
        <taxon>Saurischia</taxon>
        <taxon>Theropoda</taxon>
        <taxon>Coelurosauria</taxon>
        <taxon>Aves</taxon>
        <taxon>Neognathae</taxon>
        <taxon>Galloanserae</taxon>
        <taxon>Anseriformes</taxon>
        <taxon>Anatidae</taxon>
        <taxon>Anatinae</taxon>
        <taxon>Anas</taxon>
    </lineage>
</organism>
<name>R0KEV2_ANAPL</name>
<evidence type="ECO:0000313" key="3">
    <source>
        <dbReference type="Proteomes" id="UP000296049"/>
    </source>
</evidence>
<dbReference type="Proteomes" id="UP000296049">
    <property type="component" value="Unassembled WGS sequence"/>
</dbReference>
<feature type="region of interest" description="Disordered" evidence="1">
    <location>
        <begin position="79"/>
        <end position="100"/>
    </location>
</feature>
<dbReference type="EMBL" id="KB742435">
    <property type="protein sequence ID" value="EOB08597.1"/>
    <property type="molecule type" value="Genomic_DNA"/>
</dbReference>
<dbReference type="AlphaFoldDB" id="R0KEV2"/>
<evidence type="ECO:0000256" key="1">
    <source>
        <dbReference type="SAM" id="MobiDB-lite"/>
    </source>
</evidence>
<feature type="region of interest" description="Disordered" evidence="1">
    <location>
        <begin position="20"/>
        <end position="44"/>
    </location>
</feature>
<protein>
    <submittedName>
        <fullName evidence="2">Uncharacterized protein</fullName>
    </submittedName>
</protein>
<evidence type="ECO:0000313" key="2">
    <source>
        <dbReference type="EMBL" id="EOB08597.1"/>
    </source>
</evidence>
<sequence length="129" mass="14190">MPDSVKFYFSRCMLTSHTMLGSRGSNPDSISQKQAPKFHQAGVGIEKERDGNERGVGNMFQRSIANITGHCIFEKKKKKASKSIMGGSRSSKHTERISTEIIPARSQISILGTCQTSHSANPFLKTGPY</sequence>
<reference evidence="3" key="1">
    <citation type="journal article" date="2013" name="Nat. Genet.">
        <title>The duck genome and transcriptome provide insight into an avian influenza virus reservoir species.</title>
        <authorList>
            <person name="Huang Y."/>
            <person name="Li Y."/>
            <person name="Burt D.W."/>
            <person name="Chen H."/>
            <person name="Zhang Y."/>
            <person name="Qian W."/>
            <person name="Kim H."/>
            <person name="Gan S."/>
            <person name="Zhao Y."/>
            <person name="Li J."/>
            <person name="Yi K."/>
            <person name="Feng H."/>
            <person name="Zhu P."/>
            <person name="Li B."/>
            <person name="Liu Q."/>
            <person name="Fairley S."/>
            <person name="Magor K.E."/>
            <person name="Du Z."/>
            <person name="Hu X."/>
            <person name="Goodman L."/>
            <person name="Tafer H."/>
            <person name="Vignal A."/>
            <person name="Lee T."/>
            <person name="Kim K.W."/>
            <person name="Sheng Z."/>
            <person name="An Y."/>
            <person name="Searle S."/>
            <person name="Herrero J."/>
            <person name="Groenen M.A."/>
            <person name="Crooijmans R.P."/>
            <person name="Faraut T."/>
            <person name="Cai Q."/>
            <person name="Webster R.G."/>
            <person name="Aldridge J.R."/>
            <person name="Warren W.C."/>
            <person name="Bartschat S."/>
            <person name="Kehr S."/>
            <person name="Marz M."/>
            <person name="Stadler P.F."/>
            <person name="Smith J."/>
            <person name="Kraus R.H."/>
            <person name="Zhao Y."/>
            <person name="Ren L."/>
            <person name="Fei J."/>
            <person name="Morisson M."/>
            <person name="Kaiser P."/>
            <person name="Griffin D.K."/>
            <person name="Rao M."/>
            <person name="Pitel F."/>
            <person name="Wang J."/>
            <person name="Li N."/>
        </authorList>
    </citation>
    <scope>NUCLEOTIDE SEQUENCE [LARGE SCALE GENOMIC DNA]</scope>
</reference>
<accession>R0KEV2</accession>